<dbReference type="SUPFAM" id="SSF54909">
    <property type="entry name" value="Dimeric alpha+beta barrel"/>
    <property type="match status" value="1"/>
</dbReference>
<dbReference type="PANTHER" id="PTHR33336">
    <property type="entry name" value="QUINOL MONOOXYGENASE YGIN-RELATED"/>
    <property type="match status" value="1"/>
</dbReference>
<name>A0A0R0CBW1_9GAMM</name>
<comment type="caution">
    <text evidence="2">The sequence shown here is derived from an EMBL/GenBank/DDBJ whole genome shotgun (WGS) entry which is preliminary data.</text>
</comment>
<dbReference type="Pfam" id="PF03992">
    <property type="entry name" value="ABM"/>
    <property type="match status" value="1"/>
</dbReference>
<dbReference type="EMBL" id="LDJJ01000043">
    <property type="protein sequence ID" value="KRG66640.1"/>
    <property type="molecule type" value="Genomic_DNA"/>
</dbReference>
<dbReference type="PANTHER" id="PTHR33336:SF3">
    <property type="entry name" value="ABM DOMAIN-CONTAINING PROTEIN"/>
    <property type="match status" value="1"/>
</dbReference>
<dbReference type="InterPro" id="IPR050744">
    <property type="entry name" value="AI-2_Isomerase_LsrG"/>
</dbReference>
<evidence type="ECO:0000313" key="3">
    <source>
        <dbReference type="Proteomes" id="UP000051863"/>
    </source>
</evidence>
<dbReference type="AlphaFoldDB" id="A0A0R0CBW1"/>
<protein>
    <recommendedName>
        <fullName evidence="1">ABM domain-containing protein</fullName>
    </recommendedName>
</protein>
<dbReference type="RefSeq" id="WP_057629228.1">
    <property type="nucleotide sequence ID" value="NZ_LDJJ01000043.1"/>
</dbReference>
<proteinExistence type="predicted"/>
<dbReference type="PATRIC" id="fig|405446.3.peg.2233"/>
<reference evidence="2 3" key="1">
    <citation type="submission" date="2015-05" db="EMBL/GenBank/DDBJ databases">
        <title>Genome sequencing and analysis of members of genus Stenotrophomonas.</title>
        <authorList>
            <person name="Patil P.P."/>
            <person name="Midha S."/>
            <person name="Patil P.B."/>
        </authorList>
    </citation>
    <scope>NUCLEOTIDE SEQUENCE [LARGE SCALE GENOMIC DNA]</scope>
    <source>
        <strain evidence="2 3">DSM 18941</strain>
    </source>
</reference>
<dbReference type="OrthoDB" id="9812192at2"/>
<dbReference type="InterPro" id="IPR011008">
    <property type="entry name" value="Dimeric_a/b-barrel"/>
</dbReference>
<sequence length="98" mass="11678">MSELFINVVLYAKQGREQQLHDALKVVVDASRKEQGALRYDLYRDQADPRRFIFVEHWASHELREKHHHHGPHIKYFEAHHADAVERTEAAYFMDLVK</sequence>
<dbReference type="PROSITE" id="PS51725">
    <property type="entry name" value="ABM"/>
    <property type="match status" value="1"/>
</dbReference>
<dbReference type="Gene3D" id="3.30.70.100">
    <property type="match status" value="1"/>
</dbReference>
<evidence type="ECO:0000259" key="1">
    <source>
        <dbReference type="PROSITE" id="PS51725"/>
    </source>
</evidence>
<dbReference type="GO" id="GO:0003824">
    <property type="term" value="F:catalytic activity"/>
    <property type="evidence" value="ECO:0007669"/>
    <property type="project" value="TreeGrafter"/>
</dbReference>
<organism evidence="2 3">
    <name type="scientific">Stenotrophomonas terrae</name>
    <dbReference type="NCBI Taxonomy" id="405446"/>
    <lineage>
        <taxon>Bacteria</taxon>
        <taxon>Pseudomonadati</taxon>
        <taxon>Pseudomonadota</taxon>
        <taxon>Gammaproteobacteria</taxon>
        <taxon>Lysobacterales</taxon>
        <taxon>Lysobacteraceae</taxon>
        <taxon>Stenotrophomonas</taxon>
    </lineage>
</organism>
<dbReference type="InterPro" id="IPR007138">
    <property type="entry name" value="ABM_dom"/>
</dbReference>
<gene>
    <name evidence="2" type="ORF">ABB27_13080</name>
</gene>
<keyword evidence="3" id="KW-1185">Reference proteome</keyword>
<dbReference type="Proteomes" id="UP000051863">
    <property type="component" value="Unassembled WGS sequence"/>
</dbReference>
<evidence type="ECO:0000313" key="2">
    <source>
        <dbReference type="EMBL" id="KRG66640.1"/>
    </source>
</evidence>
<accession>A0A0R0CBW1</accession>
<feature type="domain" description="ABM" evidence="1">
    <location>
        <begin position="4"/>
        <end position="93"/>
    </location>
</feature>